<accession>A0ABQ0LN51</accession>
<feature type="compositionally biased region" description="Low complexity" evidence="1">
    <location>
        <begin position="159"/>
        <end position="172"/>
    </location>
</feature>
<dbReference type="InterPro" id="IPR050782">
    <property type="entry name" value="PP1_regulatory_subunit_3"/>
</dbReference>
<dbReference type="PANTHER" id="PTHR12307">
    <property type="entry name" value="PROTEIN PHOSPHATASE 1 REGULATORY SUBUNIT"/>
    <property type="match status" value="1"/>
</dbReference>
<feature type="domain" description="CBM21" evidence="2">
    <location>
        <begin position="422"/>
        <end position="577"/>
    </location>
</feature>
<feature type="region of interest" description="Disordered" evidence="1">
    <location>
        <begin position="585"/>
        <end position="649"/>
    </location>
</feature>
<feature type="compositionally biased region" description="Low complexity" evidence="1">
    <location>
        <begin position="628"/>
        <end position="638"/>
    </location>
</feature>
<feature type="region of interest" description="Disordered" evidence="1">
    <location>
        <begin position="671"/>
        <end position="841"/>
    </location>
</feature>
<evidence type="ECO:0000259" key="2">
    <source>
        <dbReference type="PROSITE" id="PS51159"/>
    </source>
</evidence>
<keyword evidence="4" id="KW-1185">Reference proteome</keyword>
<dbReference type="Pfam" id="PF03370">
    <property type="entry name" value="CBM_21"/>
    <property type="match status" value="1"/>
</dbReference>
<dbReference type="EMBL" id="DF847509">
    <property type="protein sequence ID" value="GAT52029.1"/>
    <property type="molecule type" value="Genomic_DNA"/>
</dbReference>
<dbReference type="Proteomes" id="UP000815677">
    <property type="component" value="Unassembled WGS sequence"/>
</dbReference>
<dbReference type="PANTHER" id="PTHR12307:SF36">
    <property type="entry name" value="GLYCOGEN-BINDING SUBUNIT 76A"/>
    <property type="match status" value="1"/>
</dbReference>
<evidence type="ECO:0000313" key="3">
    <source>
        <dbReference type="EMBL" id="GAT52029.1"/>
    </source>
</evidence>
<feature type="region of interest" description="Disordered" evidence="1">
    <location>
        <begin position="53"/>
        <end position="226"/>
    </location>
</feature>
<sequence length="877" mass="92906">MFWPLVEDLLAMMATVPVVLSLHLCFFPPPAVGLRAPRRRRFLRSRLQKMPYSVPGVAAPPPPTPAHGHHNAHEHAQAHSPGRPGHRRSYTFDEETRGAGAFSSLGSLPRRTPPRSPNQKRFHFRADDDESSSSSDEQTVPIMPAWSPAPTTDDDDGRLPPLRLRAKLTPPTRNSPPRSPQRSPNSSFIGSPQLTPNAVPFPRSSSPLSPLPSPATATRPALPGRANSHPVILLANGKPLKSSLKSSRSAPHVPSHHLRARSAPSTPSLSPPTPGTPGASSDAEEGEHDPAAFAEALGLEYDDAPSPSTPKAVHFPPPEEGLESVRVFKRTARPASVSFPLSSDDNETETETETDTGMRWVSSMTTQRDSGRRAVSSPLNPTKTTQDKGDEWRYVLDAPLIARSQDASSMVMLENVWLEGYGSETPAAPVFSQTGPPPSSSTELHLRGTLLVRNAAFEKHVYVRFTLDGWCTTSEVGAKYTDSLPADSQTPGPGWDRFSFTVRLTDYAPRRGLVGRELVMVARFFVPWVEYGSVAPYVWADSLASTTTSGPRPWIGAGGGGQGEWWDNNDGRNYAFSFKAEAKPIQSSQAQTLPRPGPPPTDVLPAVPGANIIPFPTSVAVPSPPSTTPSSKPPALTLPIPPPPPPRTAHAQALAAKLGRLGGLRNYAAPVPRPSSWAGITTLPAVLSPDKEKEKADKSDDSTPKHTPPTTANSTAGVLGSVGLYWPWGNSRAAEPAAPVSADEKEKHVEDGASNSSDSDGGSDLGDGDGEKKVEPEDTPPTSPLGASGLLALLEEEQSVEDATKPATPMPTPVDDTPTSTILDGNANPMANILSPPTGAETSSSLYQAFVRQWCFAGAGAGAGAAAAAAAGTEPKA</sequence>
<name>A0ABQ0LN51_MYCCL</name>
<gene>
    <name evidence="3" type="ORF">MCHLO_09117</name>
</gene>
<organism evidence="3 4">
    <name type="scientific">Mycena chlorophos</name>
    <name type="common">Agaric fungus</name>
    <name type="synonym">Agaricus chlorophos</name>
    <dbReference type="NCBI Taxonomy" id="658473"/>
    <lineage>
        <taxon>Eukaryota</taxon>
        <taxon>Fungi</taxon>
        <taxon>Dikarya</taxon>
        <taxon>Basidiomycota</taxon>
        <taxon>Agaricomycotina</taxon>
        <taxon>Agaricomycetes</taxon>
        <taxon>Agaricomycetidae</taxon>
        <taxon>Agaricales</taxon>
        <taxon>Marasmiineae</taxon>
        <taxon>Mycenaceae</taxon>
        <taxon>Mycena</taxon>
    </lineage>
</organism>
<proteinExistence type="predicted"/>
<dbReference type="InterPro" id="IPR038175">
    <property type="entry name" value="CBM21_dom_sf"/>
</dbReference>
<feature type="compositionally biased region" description="Low complexity" evidence="1">
    <location>
        <begin position="752"/>
        <end position="762"/>
    </location>
</feature>
<evidence type="ECO:0000256" key="1">
    <source>
        <dbReference type="SAM" id="MobiDB-lite"/>
    </source>
</evidence>
<evidence type="ECO:0000313" key="4">
    <source>
        <dbReference type="Proteomes" id="UP000815677"/>
    </source>
</evidence>
<feature type="region of interest" description="Disordered" evidence="1">
    <location>
        <begin position="364"/>
        <end position="387"/>
    </location>
</feature>
<feature type="region of interest" description="Disordered" evidence="1">
    <location>
        <begin position="301"/>
        <end position="320"/>
    </location>
</feature>
<feature type="compositionally biased region" description="Basic and acidic residues" evidence="1">
    <location>
        <begin position="689"/>
        <end position="704"/>
    </location>
</feature>
<feature type="region of interest" description="Disordered" evidence="1">
    <location>
        <begin position="241"/>
        <end position="288"/>
    </location>
</feature>
<dbReference type="InterPro" id="IPR005036">
    <property type="entry name" value="CBM21_dom"/>
</dbReference>
<reference evidence="3" key="1">
    <citation type="submission" date="2014-09" db="EMBL/GenBank/DDBJ databases">
        <title>Genome sequence of the luminous mushroom Mycena chlorophos for searching fungal bioluminescence genes.</title>
        <authorList>
            <person name="Tanaka Y."/>
            <person name="Kasuga D."/>
            <person name="Oba Y."/>
            <person name="Hase S."/>
            <person name="Sato K."/>
            <person name="Oba Y."/>
            <person name="Sakakibara Y."/>
        </authorList>
    </citation>
    <scope>NUCLEOTIDE SEQUENCE</scope>
</reference>
<dbReference type="PROSITE" id="PS51159">
    <property type="entry name" value="CBM21"/>
    <property type="match status" value="1"/>
</dbReference>
<protein>
    <recommendedName>
        <fullName evidence="2">CBM21 domain-containing protein</fullName>
    </recommendedName>
</protein>
<dbReference type="Gene3D" id="2.60.40.2440">
    <property type="entry name" value="Carbohydrate binding type-21 domain"/>
    <property type="match status" value="1"/>
</dbReference>
<feature type="compositionally biased region" description="Basic and acidic residues" evidence="1">
    <location>
        <begin position="742"/>
        <end position="751"/>
    </location>
</feature>